<dbReference type="SUPFAM" id="SSF51735">
    <property type="entry name" value="NAD(P)-binding Rossmann-fold domains"/>
    <property type="match status" value="1"/>
</dbReference>
<dbReference type="InterPro" id="IPR036291">
    <property type="entry name" value="NAD(P)-bd_dom_sf"/>
</dbReference>
<dbReference type="Proteomes" id="UP000092024">
    <property type="component" value="Unassembled WGS sequence"/>
</dbReference>
<reference evidence="4 5" key="1">
    <citation type="submission" date="2016-05" db="EMBL/GenBank/DDBJ databases">
        <title>Paenibacillus oryzae. sp. nov., isolated from the rice root.</title>
        <authorList>
            <person name="Zhang J."/>
            <person name="Zhang X."/>
        </authorList>
    </citation>
    <scope>NUCLEOTIDE SEQUENCE [LARGE SCALE GENOMIC DNA]</scope>
    <source>
        <strain evidence="4 5">1DrF-4</strain>
    </source>
</reference>
<dbReference type="PROSITE" id="PS01162">
    <property type="entry name" value="QOR_ZETA_CRYSTAL"/>
    <property type="match status" value="1"/>
</dbReference>
<evidence type="ECO:0000256" key="2">
    <source>
        <dbReference type="ARBA" id="ARBA00023002"/>
    </source>
</evidence>
<dbReference type="InterPro" id="IPR002364">
    <property type="entry name" value="Quin_OxRdtase/zeta-crystal_CS"/>
</dbReference>
<dbReference type="Gene3D" id="3.90.180.10">
    <property type="entry name" value="Medium-chain alcohol dehydrogenases, catalytic domain"/>
    <property type="match status" value="1"/>
</dbReference>
<dbReference type="SMART" id="SM00829">
    <property type="entry name" value="PKS_ER"/>
    <property type="match status" value="1"/>
</dbReference>
<dbReference type="GO" id="GO:0005829">
    <property type="term" value="C:cytosol"/>
    <property type="evidence" value="ECO:0007669"/>
    <property type="project" value="TreeGrafter"/>
</dbReference>
<dbReference type="PANTHER" id="PTHR48106:SF13">
    <property type="entry name" value="QUINONE OXIDOREDUCTASE-RELATED"/>
    <property type="match status" value="1"/>
</dbReference>
<proteinExistence type="predicted"/>
<dbReference type="GO" id="GO:0003960">
    <property type="term" value="F:quinone reductase (NADPH) activity"/>
    <property type="evidence" value="ECO:0007669"/>
    <property type="project" value="TreeGrafter"/>
</dbReference>
<dbReference type="GO" id="GO:0070402">
    <property type="term" value="F:NADPH binding"/>
    <property type="evidence" value="ECO:0007669"/>
    <property type="project" value="TreeGrafter"/>
</dbReference>
<organism evidence="4 5">
    <name type="scientific">Paenibacillus oryzae</name>
    <dbReference type="NCBI Taxonomy" id="1844972"/>
    <lineage>
        <taxon>Bacteria</taxon>
        <taxon>Bacillati</taxon>
        <taxon>Bacillota</taxon>
        <taxon>Bacilli</taxon>
        <taxon>Bacillales</taxon>
        <taxon>Paenibacillaceae</taxon>
        <taxon>Paenibacillus</taxon>
    </lineage>
</organism>
<evidence type="ECO:0000256" key="1">
    <source>
        <dbReference type="ARBA" id="ARBA00022857"/>
    </source>
</evidence>
<evidence type="ECO:0000259" key="3">
    <source>
        <dbReference type="SMART" id="SM00829"/>
    </source>
</evidence>
<dbReference type="Pfam" id="PF00107">
    <property type="entry name" value="ADH_zinc_N"/>
    <property type="match status" value="1"/>
</dbReference>
<dbReference type="OrthoDB" id="9787435at2"/>
<gene>
    <name evidence="4" type="ORF">A7K91_06455</name>
</gene>
<dbReference type="RefSeq" id="WP_068686051.1">
    <property type="nucleotide sequence ID" value="NZ_LYPA01000071.1"/>
</dbReference>
<dbReference type="InterPro" id="IPR011032">
    <property type="entry name" value="GroES-like_sf"/>
</dbReference>
<keyword evidence="5" id="KW-1185">Reference proteome</keyword>
<dbReference type="Pfam" id="PF08240">
    <property type="entry name" value="ADH_N"/>
    <property type="match status" value="1"/>
</dbReference>
<keyword evidence="1" id="KW-0521">NADP</keyword>
<dbReference type="STRING" id="1844972.A7K91_06455"/>
<dbReference type="GO" id="GO:0008270">
    <property type="term" value="F:zinc ion binding"/>
    <property type="evidence" value="ECO:0007669"/>
    <property type="project" value="InterPro"/>
</dbReference>
<dbReference type="PANTHER" id="PTHR48106">
    <property type="entry name" value="QUINONE OXIDOREDUCTASE PIG3-RELATED"/>
    <property type="match status" value="1"/>
</dbReference>
<evidence type="ECO:0000313" key="5">
    <source>
        <dbReference type="Proteomes" id="UP000092024"/>
    </source>
</evidence>
<evidence type="ECO:0000313" key="4">
    <source>
        <dbReference type="EMBL" id="OBR63585.1"/>
    </source>
</evidence>
<dbReference type="Gene3D" id="3.40.50.720">
    <property type="entry name" value="NAD(P)-binding Rossmann-like Domain"/>
    <property type="match status" value="1"/>
</dbReference>
<protein>
    <submittedName>
        <fullName evidence="4">Quinone oxidoreductase</fullName>
    </submittedName>
</protein>
<dbReference type="InterPro" id="IPR020843">
    <property type="entry name" value="ER"/>
</dbReference>
<sequence length="326" mass="34235">MKAIVVDQFGPIEHMSYRDVNIPAFGPKQLLIKVVITSINFADIKARHGGKGASTPYIPGLEAAGIVAQAGEEVSGFTVGQRVLAFPQQGTYAEYAVADEALTFTLPEAVTFEMAAASGIVGFLSWKLLADVACMKKGENVLIYAAAGGVGGASIQIAKSLGAASVIGIVGDDSKQIAAEDAGADHVLVYRGEDFSAQVKEWTQGRGADIILDSVGGELTTLSMGCLARFGRLVAFGNSSGQYGQISTAELHASCRSVLGFSLGTTRKEQPETLRDTAHHVFRLLQNGQLQVQISQKLPLADAALGHQLVESRQSTGKLLLQVSGC</sequence>
<name>A0A1A5YDW3_9BACL</name>
<dbReference type="AlphaFoldDB" id="A0A1A5YDW3"/>
<dbReference type="EMBL" id="LYPA01000071">
    <property type="protein sequence ID" value="OBR63585.1"/>
    <property type="molecule type" value="Genomic_DNA"/>
</dbReference>
<feature type="domain" description="Enoyl reductase (ER)" evidence="3">
    <location>
        <begin position="10"/>
        <end position="321"/>
    </location>
</feature>
<dbReference type="InterPro" id="IPR013154">
    <property type="entry name" value="ADH-like_N"/>
</dbReference>
<dbReference type="SUPFAM" id="SSF50129">
    <property type="entry name" value="GroES-like"/>
    <property type="match status" value="1"/>
</dbReference>
<dbReference type="GO" id="GO:0035925">
    <property type="term" value="F:mRNA 3'-UTR AU-rich region binding"/>
    <property type="evidence" value="ECO:0007669"/>
    <property type="project" value="TreeGrafter"/>
</dbReference>
<dbReference type="InterPro" id="IPR013149">
    <property type="entry name" value="ADH-like_C"/>
</dbReference>
<keyword evidence="2" id="KW-0560">Oxidoreductase</keyword>
<accession>A0A1A5YDW3</accession>
<comment type="caution">
    <text evidence="4">The sequence shown here is derived from an EMBL/GenBank/DDBJ whole genome shotgun (WGS) entry which is preliminary data.</text>
</comment>